<keyword evidence="1" id="KW-0812">Transmembrane</keyword>
<organism evidence="3">
    <name type="scientific">freshwater metagenome</name>
    <dbReference type="NCBI Taxonomy" id="449393"/>
    <lineage>
        <taxon>unclassified sequences</taxon>
        <taxon>metagenomes</taxon>
        <taxon>ecological metagenomes</taxon>
    </lineage>
</organism>
<dbReference type="GO" id="GO:0030163">
    <property type="term" value="P:protein catabolic process"/>
    <property type="evidence" value="ECO:0007669"/>
    <property type="project" value="InterPro"/>
</dbReference>
<gene>
    <name evidence="3" type="ORF">UFOPK1537_00012</name>
</gene>
<dbReference type="EMBL" id="CAEZSX010000001">
    <property type="protein sequence ID" value="CAB4546599.1"/>
    <property type="molecule type" value="Genomic_DNA"/>
</dbReference>
<protein>
    <submittedName>
        <fullName evidence="3">Unannotated protein</fullName>
    </submittedName>
</protein>
<dbReference type="Gene3D" id="3.30.230.10">
    <property type="match status" value="1"/>
</dbReference>
<dbReference type="GO" id="GO:0005524">
    <property type="term" value="F:ATP binding"/>
    <property type="evidence" value="ECO:0007669"/>
    <property type="project" value="InterPro"/>
</dbReference>
<feature type="transmembrane region" description="Helical" evidence="1">
    <location>
        <begin position="20"/>
        <end position="39"/>
    </location>
</feature>
<dbReference type="Pfam" id="PF05362">
    <property type="entry name" value="Lon_C"/>
    <property type="match status" value="1"/>
</dbReference>
<dbReference type="InterPro" id="IPR020568">
    <property type="entry name" value="Ribosomal_Su5_D2-typ_SF"/>
</dbReference>
<dbReference type="PROSITE" id="PS51786">
    <property type="entry name" value="LON_PROTEOLYTIC"/>
    <property type="match status" value="1"/>
</dbReference>
<evidence type="ECO:0000259" key="2">
    <source>
        <dbReference type="PROSITE" id="PS51786"/>
    </source>
</evidence>
<dbReference type="InterPro" id="IPR027065">
    <property type="entry name" value="Lon_Prtase"/>
</dbReference>
<keyword evidence="1" id="KW-0472">Membrane</keyword>
<dbReference type="GO" id="GO:0006508">
    <property type="term" value="P:proteolysis"/>
    <property type="evidence" value="ECO:0007669"/>
    <property type="project" value="InterPro"/>
</dbReference>
<reference evidence="3" key="1">
    <citation type="submission" date="2020-05" db="EMBL/GenBank/DDBJ databases">
        <authorList>
            <person name="Chiriac C."/>
            <person name="Salcher M."/>
            <person name="Ghai R."/>
            <person name="Kavagutti S V."/>
        </authorList>
    </citation>
    <scope>NUCLEOTIDE SEQUENCE</scope>
</reference>
<evidence type="ECO:0000313" key="3">
    <source>
        <dbReference type="EMBL" id="CAB4546599.1"/>
    </source>
</evidence>
<dbReference type="SUPFAM" id="SSF54211">
    <property type="entry name" value="Ribosomal protein S5 domain 2-like"/>
    <property type="match status" value="1"/>
</dbReference>
<dbReference type="GO" id="GO:0004252">
    <property type="term" value="F:serine-type endopeptidase activity"/>
    <property type="evidence" value="ECO:0007669"/>
    <property type="project" value="InterPro"/>
</dbReference>
<name>A0A6J6C7M6_9ZZZZ</name>
<proteinExistence type="predicted"/>
<sequence length="363" mass="38493">MTFFQRGKSRTKPSEQAKRAVGFFATVTFFAGFLTLAVLPTPYVIERPGPTYDVLGEVSGEPVIDITGIQSFDSEGKLEILTVSIVGSPDRTPNWVEVVLAWMDGSQKVVPIELLYPKDRTTEEVRSESSAMMEVSQQDAIAAALDYLGYETPRQVYIAEVVADAAASGKLVAADFVTSINGEAITDVEQLKSIVTSWDETDALEVVVDRAGSEVSAKVSPIKDAEGNFRLGILVGYKYDFPVDVKLQLGEVGGPSGGMMFALGIIDRLTPGNLTGGLHVAGTGTIADSGEVGPIGGVVQKLYGAKRAGATVFLAPAANCEEIVGNVPSGLRVVKIEKLQDALDALEKLSADEQVKSLPSCTD</sequence>
<dbReference type="InterPro" id="IPR008269">
    <property type="entry name" value="Lon_proteolytic"/>
</dbReference>
<dbReference type="GO" id="GO:0004176">
    <property type="term" value="F:ATP-dependent peptidase activity"/>
    <property type="evidence" value="ECO:0007669"/>
    <property type="project" value="InterPro"/>
</dbReference>
<dbReference type="InterPro" id="IPR036034">
    <property type="entry name" value="PDZ_sf"/>
</dbReference>
<dbReference type="SUPFAM" id="SSF50156">
    <property type="entry name" value="PDZ domain-like"/>
    <property type="match status" value="1"/>
</dbReference>
<dbReference type="InterPro" id="IPR014721">
    <property type="entry name" value="Ribsml_uS5_D2-typ_fold_subgr"/>
</dbReference>
<accession>A0A6J6C7M6</accession>
<evidence type="ECO:0000256" key="1">
    <source>
        <dbReference type="SAM" id="Phobius"/>
    </source>
</evidence>
<feature type="domain" description="Lon proteolytic" evidence="2">
    <location>
        <begin position="251"/>
        <end position="349"/>
    </location>
</feature>
<dbReference type="PANTHER" id="PTHR10046">
    <property type="entry name" value="ATP DEPENDENT LON PROTEASE FAMILY MEMBER"/>
    <property type="match status" value="1"/>
</dbReference>
<keyword evidence="1" id="KW-1133">Transmembrane helix</keyword>
<dbReference type="AlphaFoldDB" id="A0A6J6C7M6"/>